<protein>
    <submittedName>
        <fullName evidence="1">Uncharacterized protein</fullName>
    </submittedName>
</protein>
<name>A0ABR2PB46_9ROSI</name>
<proteinExistence type="predicted"/>
<reference evidence="1 2" key="1">
    <citation type="journal article" date="2024" name="G3 (Bethesda)">
        <title>Genome assembly of Hibiscus sabdariffa L. provides insights into metabolisms of medicinal natural products.</title>
        <authorList>
            <person name="Kim T."/>
        </authorList>
    </citation>
    <scope>NUCLEOTIDE SEQUENCE [LARGE SCALE GENOMIC DNA]</scope>
    <source>
        <strain evidence="1">TK-2024</strain>
        <tissue evidence="1">Old leaves</tissue>
    </source>
</reference>
<sequence>MDNFTVGVGVQEKIVAKELDDLLRVDEKILYQKSRTQFLKEGIKILVITLGRLLFAIKLIRLRLCKMIMGSVADSSVHGVSDGLSREILGVELTPKCKAL</sequence>
<evidence type="ECO:0000313" key="2">
    <source>
        <dbReference type="Proteomes" id="UP001396334"/>
    </source>
</evidence>
<dbReference type="Proteomes" id="UP001396334">
    <property type="component" value="Unassembled WGS sequence"/>
</dbReference>
<keyword evidence="2" id="KW-1185">Reference proteome</keyword>
<organism evidence="1 2">
    <name type="scientific">Hibiscus sabdariffa</name>
    <name type="common">roselle</name>
    <dbReference type="NCBI Taxonomy" id="183260"/>
    <lineage>
        <taxon>Eukaryota</taxon>
        <taxon>Viridiplantae</taxon>
        <taxon>Streptophyta</taxon>
        <taxon>Embryophyta</taxon>
        <taxon>Tracheophyta</taxon>
        <taxon>Spermatophyta</taxon>
        <taxon>Magnoliopsida</taxon>
        <taxon>eudicotyledons</taxon>
        <taxon>Gunneridae</taxon>
        <taxon>Pentapetalae</taxon>
        <taxon>rosids</taxon>
        <taxon>malvids</taxon>
        <taxon>Malvales</taxon>
        <taxon>Malvaceae</taxon>
        <taxon>Malvoideae</taxon>
        <taxon>Hibiscus</taxon>
    </lineage>
</organism>
<accession>A0ABR2PB46</accession>
<dbReference type="EMBL" id="JBBPBN010000069">
    <property type="protein sequence ID" value="KAK8985618.1"/>
    <property type="molecule type" value="Genomic_DNA"/>
</dbReference>
<evidence type="ECO:0000313" key="1">
    <source>
        <dbReference type="EMBL" id="KAK8985618.1"/>
    </source>
</evidence>
<gene>
    <name evidence="1" type="ORF">V6N11_068866</name>
</gene>
<comment type="caution">
    <text evidence="1">The sequence shown here is derived from an EMBL/GenBank/DDBJ whole genome shotgun (WGS) entry which is preliminary data.</text>
</comment>